<accession>A0ABT7Z1P5</accession>
<evidence type="ECO:0000313" key="3">
    <source>
        <dbReference type="EMBL" id="MDN3293405.1"/>
    </source>
</evidence>
<comment type="caution">
    <text evidence="3">The sequence shown here is derived from an EMBL/GenBank/DDBJ whole genome shotgun (WGS) entry which is preliminary data.</text>
</comment>
<proteinExistence type="predicted"/>
<dbReference type="EMBL" id="JAUEPL010000004">
    <property type="protein sequence ID" value="MDN3293405.1"/>
    <property type="molecule type" value="Genomic_DNA"/>
</dbReference>
<name>A0ABT7Z1P5_9ACTN</name>
<dbReference type="InterPro" id="IPR000868">
    <property type="entry name" value="Isochorismatase-like_dom"/>
</dbReference>
<gene>
    <name evidence="3" type="ORF">QWM81_04995</name>
</gene>
<evidence type="ECO:0000256" key="1">
    <source>
        <dbReference type="ARBA" id="ARBA00022801"/>
    </source>
</evidence>
<reference evidence="3" key="1">
    <citation type="submission" date="2023-06" db="EMBL/GenBank/DDBJ databases">
        <title>WGS-Sequencing of Streptomyces ficellus isolate 21 collected from sand in Gara Djebilet Iron Mine in Algeria.</title>
        <authorList>
            <person name="Zegers G.P."/>
            <person name="Gomez A."/>
            <person name="Gueddou A."/>
            <person name="Zahara A.F."/>
            <person name="Worth M."/>
            <person name="Sevigny J.L."/>
            <person name="Tisa L."/>
        </authorList>
    </citation>
    <scope>NUCLEOTIDE SEQUENCE</scope>
    <source>
        <strain evidence="3">AS11</strain>
    </source>
</reference>
<evidence type="ECO:0000259" key="2">
    <source>
        <dbReference type="Pfam" id="PF00857"/>
    </source>
</evidence>
<dbReference type="InterPro" id="IPR036380">
    <property type="entry name" value="Isochorismatase-like_sf"/>
</dbReference>
<dbReference type="RefSeq" id="WP_290110292.1">
    <property type="nucleotide sequence ID" value="NZ_JAUEPL010000004.1"/>
</dbReference>
<feature type="domain" description="Isochorismatase-like" evidence="2">
    <location>
        <begin position="23"/>
        <end position="189"/>
    </location>
</feature>
<keyword evidence="1" id="KW-0378">Hydrolase</keyword>
<organism evidence="3 4">
    <name type="scientific">Streptomyces ficellus</name>
    <dbReference type="NCBI Taxonomy" id="1977088"/>
    <lineage>
        <taxon>Bacteria</taxon>
        <taxon>Bacillati</taxon>
        <taxon>Actinomycetota</taxon>
        <taxon>Actinomycetes</taxon>
        <taxon>Kitasatosporales</taxon>
        <taxon>Streptomycetaceae</taxon>
        <taxon>Streptomyces</taxon>
    </lineage>
</organism>
<dbReference type="Proteomes" id="UP001174050">
    <property type="component" value="Unassembled WGS sequence"/>
</dbReference>
<keyword evidence="4" id="KW-1185">Reference proteome</keyword>
<dbReference type="PANTHER" id="PTHR43540:SF15">
    <property type="entry name" value="BLR5631 PROTEIN"/>
    <property type="match status" value="1"/>
</dbReference>
<sequence>MERTTLRQLNKLNDSAPSLKDSTVVMVDYQNTYTRGVMELDGWEPALDEGAKLLAAARKAGAPVIHIQNDAGEGSPYDTKAEIGKIHDKVAPAEGEPVITKTKAPNAFLGTGLAEELEKAGNKNVVIAGFMTNMCVQFTTAEAFLQGYQPTVVANASATRGVTTATGKVSAEQMHQGALATITDLYGVVVPTVADLA</sequence>
<protein>
    <submittedName>
        <fullName evidence="3">Isochorismatase family protein</fullName>
    </submittedName>
</protein>
<dbReference type="PANTHER" id="PTHR43540">
    <property type="entry name" value="PEROXYUREIDOACRYLATE/UREIDOACRYLATE AMIDOHYDROLASE-RELATED"/>
    <property type="match status" value="1"/>
</dbReference>
<dbReference type="SUPFAM" id="SSF52499">
    <property type="entry name" value="Isochorismatase-like hydrolases"/>
    <property type="match status" value="1"/>
</dbReference>
<dbReference type="Gene3D" id="3.40.50.850">
    <property type="entry name" value="Isochorismatase-like"/>
    <property type="match status" value="1"/>
</dbReference>
<dbReference type="Pfam" id="PF00857">
    <property type="entry name" value="Isochorismatase"/>
    <property type="match status" value="1"/>
</dbReference>
<evidence type="ECO:0000313" key="4">
    <source>
        <dbReference type="Proteomes" id="UP001174050"/>
    </source>
</evidence>
<dbReference type="InterPro" id="IPR050272">
    <property type="entry name" value="Isochorismatase-like_hydrls"/>
</dbReference>